<dbReference type="AlphaFoldDB" id="A0A5P0ZMD0"/>
<comment type="caution">
    <text evidence="1">The sequence shown here is derived from an EMBL/GenBank/DDBJ whole genome shotgun (WGS) entry which is preliminary data.</text>
</comment>
<evidence type="ECO:0000313" key="1">
    <source>
        <dbReference type="EMBL" id="MQS75358.1"/>
    </source>
</evidence>
<name>A0A5P0ZMD0_9LACO</name>
<dbReference type="RefSeq" id="WP_153384767.1">
    <property type="nucleotide sequence ID" value="NZ_VDFP01000004.1"/>
</dbReference>
<reference evidence="1 2" key="1">
    <citation type="journal article" date="2019" name="Syst. Appl. Microbiol.">
        <title>Polyphasic characterization of two novel Lactobacillus spp. isolated from blown salami packages: Description of Lactobacillus halodurans sp. nov. and Lactobacillus salsicarnum sp. nov.</title>
        <authorList>
            <person name="Schuster J.A."/>
            <person name="Klingl A."/>
            <person name="Vogel R.F."/>
            <person name="Ehrmann M.A."/>
        </authorList>
    </citation>
    <scope>NUCLEOTIDE SEQUENCE [LARGE SCALE GENOMIC DNA]</scope>
    <source>
        <strain evidence="1 2">TMW 1.2172</strain>
    </source>
</reference>
<organism evidence="1 2">
    <name type="scientific">Companilactobacillus halodurans</name>
    <dbReference type="NCBI Taxonomy" id="2584183"/>
    <lineage>
        <taxon>Bacteria</taxon>
        <taxon>Bacillati</taxon>
        <taxon>Bacillota</taxon>
        <taxon>Bacilli</taxon>
        <taxon>Lactobacillales</taxon>
        <taxon>Lactobacillaceae</taxon>
        <taxon>Companilactobacillus</taxon>
    </lineage>
</organism>
<evidence type="ECO:0000313" key="2">
    <source>
        <dbReference type="Proteomes" id="UP000414364"/>
    </source>
</evidence>
<proteinExistence type="predicted"/>
<sequence length="67" mass="7739">MTITTTWKHNFTNYSNLDNINQTGKQTLEIFQPLAAKKIRLQLNNLYDEIPLKISSLTVATSEEKKQ</sequence>
<gene>
    <name evidence="1" type="ORF">FHL06_02980</name>
</gene>
<dbReference type="EMBL" id="VDFP01000004">
    <property type="protein sequence ID" value="MQS75358.1"/>
    <property type="molecule type" value="Genomic_DNA"/>
</dbReference>
<protein>
    <submittedName>
        <fullName evidence="1">Uncharacterized protein</fullName>
    </submittedName>
</protein>
<accession>A0A5P0ZMD0</accession>
<dbReference type="Proteomes" id="UP000414364">
    <property type="component" value="Unassembled WGS sequence"/>
</dbReference>